<dbReference type="PANTHER" id="PTHR30195:SF15">
    <property type="entry name" value="TYPE I RESTRICTION ENZYME HINDI ENDONUCLEASE SUBUNIT"/>
    <property type="match status" value="1"/>
</dbReference>
<evidence type="ECO:0000313" key="13">
    <source>
        <dbReference type="Proteomes" id="UP001430306"/>
    </source>
</evidence>
<keyword evidence="13" id="KW-1185">Reference proteome</keyword>
<comment type="function">
    <text evidence="10">Subunit R is required for both nuclease and ATPase activities, but not for modification.</text>
</comment>
<dbReference type="PROSITE" id="PS51192">
    <property type="entry name" value="HELICASE_ATP_BIND_1"/>
    <property type="match status" value="1"/>
</dbReference>
<gene>
    <name evidence="12" type="ORF">LOC71_12020</name>
</gene>
<dbReference type="InterPro" id="IPR027417">
    <property type="entry name" value="P-loop_NTPase"/>
</dbReference>
<keyword evidence="3" id="KW-0540">Nuclease</keyword>
<keyword evidence="8 10" id="KW-0067">ATP-binding</keyword>
<name>A0ABS8NHH6_9BACT</name>
<dbReference type="Pfam" id="PF04313">
    <property type="entry name" value="HSDR_N"/>
    <property type="match status" value="1"/>
</dbReference>
<dbReference type="Gene3D" id="3.40.50.300">
    <property type="entry name" value="P-loop containing nucleotide triphosphate hydrolases"/>
    <property type="match status" value="3"/>
</dbReference>
<evidence type="ECO:0000256" key="4">
    <source>
        <dbReference type="ARBA" id="ARBA00022741"/>
    </source>
</evidence>
<dbReference type="CDD" id="cd22332">
    <property type="entry name" value="HsdR_N"/>
    <property type="match status" value="1"/>
</dbReference>
<dbReference type="Proteomes" id="UP001430306">
    <property type="component" value="Unassembled WGS sequence"/>
</dbReference>
<dbReference type="NCBIfam" id="TIGR00348">
    <property type="entry name" value="hsdR"/>
    <property type="match status" value="1"/>
</dbReference>
<dbReference type="InterPro" id="IPR014001">
    <property type="entry name" value="Helicase_ATP-bd"/>
</dbReference>
<evidence type="ECO:0000256" key="8">
    <source>
        <dbReference type="ARBA" id="ARBA00022840"/>
    </source>
</evidence>
<dbReference type="SUPFAM" id="SSF52540">
    <property type="entry name" value="P-loop containing nucleoside triphosphate hydrolases"/>
    <property type="match status" value="2"/>
</dbReference>
<evidence type="ECO:0000256" key="5">
    <source>
        <dbReference type="ARBA" id="ARBA00022747"/>
    </source>
</evidence>
<feature type="domain" description="Helicase ATP-binding" evidence="11">
    <location>
        <begin position="320"/>
        <end position="513"/>
    </location>
</feature>
<keyword evidence="9 10" id="KW-0238">DNA-binding</keyword>
<comment type="subunit">
    <text evidence="10">The type I restriction/modification system is composed of three polypeptides R, M and S.</text>
</comment>
<organism evidence="12 13">
    <name type="scientific">Rhodopirellula halodulae</name>
    <dbReference type="NCBI Taxonomy" id="2894198"/>
    <lineage>
        <taxon>Bacteria</taxon>
        <taxon>Pseudomonadati</taxon>
        <taxon>Planctomycetota</taxon>
        <taxon>Planctomycetia</taxon>
        <taxon>Pirellulales</taxon>
        <taxon>Pirellulaceae</taxon>
        <taxon>Rhodopirellula</taxon>
    </lineage>
</organism>
<dbReference type="EMBL" id="JAJKFW010000022">
    <property type="protein sequence ID" value="MCC9643006.1"/>
    <property type="molecule type" value="Genomic_DNA"/>
</dbReference>
<dbReference type="InterPro" id="IPR007409">
    <property type="entry name" value="Restrct_endonuc_type1_HsdR_N"/>
</dbReference>
<evidence type="ECO:0000256" key="1">
    <source>
        <dbReference type="ARBA" id="ARBA00000851"/>
    </source>
</evidence>
<dbReference type="InterPro" id="IPR040980">
    <property type="entry name" value="SWI2_SNF2"/>
</dbReference>
<keyword evidence="6 12" id="KW-0255">Endonuclease</keyword>
<dbReference type="InterPro" id="IPR004473">
    <property type="entry name" value="Restrct_endonuc_typeI_HsdR"/>
</dbReference>
<dbReference type="PANTHER" id="PTHR30195">
    <property type="entry name" value="TYPE I SITE-SPECIFIC DEOXYRIBONUCLEASE PROTEIN SUBUNIT M AND R"/>
    <property type="match status" value="1"/>
</dbReference>
<evidence type="ECO:0000313" key="12">
    <source>
        <dbReference type="EMBL" id="MCC9643006.1"/>
    </source>
</evidence>
<dbReference type="RefSeq" id="WP_230273920.1">
    <property type="nucleotide sequence ID" value="NZ_JAJKFW010000022.1"/>
</dbReference>
<comment type="caution">
    <text evidence="12">The sequence shown here is derived from an EMBL/GenBank/DDBJ whole genome shotgun (WGS) entry which is preliminary data.</text>
</comment>
<evidence type="ECO:0000256" key="2">
    <source>
        <dbReference type="ARBA" id="ARBA00008598"/>
    </source>
</evidence>
<protein>
    <recommendedName>
        <fullName evidence="10">Type I restriction enzyme endonuclease subunit</fullName>
        <shortName evidence="10">R protein</shortName>
        <ecNumber evidence="10">3.1.21.3</ecNumber>
    </recommendedName>
</protein>
<reference evidence="12" key="1">
    <citation type="submission" date="2021-11" db="EMBL/GenBank/DDBJ databases">
        <title>Genome sequence.</title>
        <authorList>
            <person name="Sun Q."/>
        </authorList>
    </citation>
    <scope>NUCLEOTIDE SEQUENCE</scope>
    <source>
        <strain evidence="12">JC740</strain>
    </source>
</reference>
<evidence type="ECO:0000256" key="7">
    <source>
        <dbReference type="ARBA" id="ARBA00022801"/>
    </source>
</evidence>
<dbReference type="GO" id="GO:0004519">
    <property type="term" value="F:endonuclease activity"/>
    <property type="evidence" value="ECO:0007669"/>
    <property type="project" value="UniProtKB-KW"/>
</dbReference>
<accession>A0ABS8NHH6</accession>
<dbReference type="CDD" id="cd18800">
    <property type="entry name" value="SF2_C_EcoR124I-like"/>
    <property type="match status" value="1"/>
</dbReference>
<keyword evidence="5 10" id="KW-0680">Restriction system</keyword>
<dbReference type="InterPro" id="IPR021810">
    <property type="entry name" value="T1RH-like_C"/>
</dbReference>
<comment type="catalytic activity">
    <reaction evidence="1 10">
        <text>Endonucleolytic cleavage of DNA to give random double-stranded fragments with terminal 5'-phosphates, ATP is simultaneously hydrolyzed.</text>
        <dbReference type="EC" id="3.1.21.3"/>
    </reaction>
</comment>
<proteinExistence type="inferred from homology"/>
<keyword evidence="7 10" id="KW-0378">Hydrolase</keyword>
<dbReference type="CDD" id="cd18030">
    <property type="entry name" value="DEXHc_RE_I_HsdR"/>
    <property type="match status" value="1"/>
</dbReference>
<dbReference type="Gene3D" id="3.90.1570.50">
    <property type="match status" value="1"/>
</dbReference>
<dbReference type="EC" id="3.1.21.3" evidence="10"/>
<sequence length="1038" mass="118635">MPRSGLEFTEVQKPAFELLRDQLGYRYAPAESLGDSRSSESDVILNDVLAKKLREINPGISENGIRDTVEAIRQPLAKNLLEANEACYLYLSRWVTISEFRNGKLINPSIKFFDFDNPENNDFLVVDELVVKGPRRTRRLDLVVFVNGIPLVVIECKSPTESDGIAQAVADLRDYQAVDDGVARLFHTCLLTLALNKHDAQYGTIGTPLERYAKWKSVFPRTKFDLEHMFDHEPTTQDKLLVGMLSKPTLIDLLRNFVVFDRDEGKLIKKLARYQQFEAVNLTLQRILGRDDPASKVSEAGIEYTAAEGKEARNSGSASETHDYKDSGGVIWHTQGSGKSLTMLWLCLKLRRETKLDNPTLLIVTDRKDLDRQITSTFINCNFENPIRAARVDHLRNLLTDGVGRTVMTTIQKFREEFEHEGDEKKSNKAEKIFRERLGDKIVDEALKPSDPILSENGNIFVLIDEAHRTEYGRFNANLRRALPNACLIGFTGTPIPKTVHYFGSYIHCYKMPQSVEDGATVPILYESRLADLEFDVDVWARFSDLDEKALSARNRRLIKFGEVRSRIKMISADIAEHFEANLEADGFKAMVAVSSQVAASIYYEYLTQKLGPRVIVLISGTKDKSSPLNDLRDQFNPEEPWIEKFKTSRVDELALLVVVDKYLTGFDAPIVRAMYLDKPLTEHNLLQAIARVNRPMPEKGKEWGLIVDYWGVAGHLNEALASLSVDIRPDDAMTQRDSKASVERLKQTRDAAFDLFDRDWGRDDIEPWILRLEKEDIRAVFRFRHREFYKALEQLLPDPRALDFVRDFAWIDRVKKEAREFYQEADDPLSSAFSKRVEQRINESLQAKGVDVLLSPVNVLDDEFSIELDKLKSNRAKASRMEHKLKKTITLKMHEDPAFYGSLEQRIKEIVDEYRVGRIDDVKKLKLFSAVRDEMREGQSESAETLGLNSESYAVYGLIGRAVSGDGLKQEDVVDLADSVYDTLRSEAVLDWVNKEDVQREMRRKVKRQLRLAKCPKDKIETLTVEIMDWARTSIKG</sequence>
<evidence type="ECO:0000256" key="9">
    <source>
        <dbReference type="ARBA" id="ARBA00023125"/>
    </source>
</evidence>
<dbReference type="InterPro" id="IPR051268">
    <property type="entry name" value="Type-I_R_enzyme_R_subunit"/>
</dbReference>
<dbReference type="SMART" id="SM00487">
    <property type="entry name" value="DEXDc"/>
    <property type="match status" value="1"/>
</dbReference>
<evidence type="ECO:0000256" key="10">
    <source>
        <dbReference type="RuleBase" id="RU364115"/>
    </source>
</evidence>
<evidence type="ECO:0000259" key="11">
    <source>
        <dbReference type="PROSITE" id="PS51192"/>
    </source>
</evidence>
<evidence type="ECO:0000256" key="6">
    <source>
        <dbReference type="ARBA" id="ARBA00022759"/>
    </source>
</evidence>
<dbReference type="Pfam" id="PF18766">
    <property type="entry name" value="SWI2_SNF2"/>
    <property type="match status" value="1"/>
</dbReference>
<keyword evidence="4 10" id="KW-0547">Nucleotide-binding</keyword>
<dbReference type="Pfam" id="PF22679">
    <property type="entry name" value="T1R_D3-like"/>
    <property type="match status" value="1"/>
</dbReference>
<evidence type="ECO:0000256" key="3">
    <source>
        <dbReference type="ARBA" id="ARBA00022722"/>
    </source>
</evidence>
<comment type="similarity">
    <text evidence="2 10">Belongs to the HsdR family.</text>
</comment>
<dbReference type="Pfam" id="PF11867">
    <property type="entry name" value="T1RH-like_C"/>
    <property type="match status" value="1"/>
</dbReference>
<dbReference type="InterPro" id="IPR055180">
    <property type="entry name" value="HsdR_RecA-like_helicase_dom_2"/>
</dbReference>